<proteinExistence type="predicted"/>
<dbReference type="AlphaFoldDB" id="A0A0V1H5T7"/>
<reference evidence="2 3" key="1">
    <citation type="submission" date="2015-01" db="EMBL/GenBank/DDBJ databases">
        <title>Evolution of Trichinella species and genotypes.</title>
        <authorList>
            <person name="Korhonen P.K."/>
            <person name="Edoardo P."/>
            <person name="Giuseppe L.R."/>
            <person name="Gasser R.B."/>
        </authorList>
    </citation>
    <scope>NUCLEOTIDE SEQUENCE [LARGE SCALE GENOMIC DNA]</scope>
    <source>
        <strain evidence="2">ISS1029</strain>
    </source>
</reference>
<evidence type="ECO:0000313" key="3">
    <source>
        <dbReference type="Proteomes" id="UP000055024"/>
    </source>
</evidence>
<comment type="caution">
    <text evidence="2">The sequence shown here is derived from an EMBL/GenBank/DDBJ whole genome shotgun (WGS) entry which is preliminary data.</text>
</comment>
<sequence length="255" mass="29056">MKVETHGNVYMFRKQLRRCEENAHNSVIQEKLDKLDAFYEEILELQVQLEEEHSIQERADEVERWRVLDVRVNAAGTVIQEKIRFQITADAEGIGKLCPSLAEIWLNSLGSGNSSQPVWISGHTSTQQSRSIEQEVQRSVAKAGEMERLSETVPIRMREFERQWCVQRSSALFAWFSHQEQSRSGAQVTIAEVSSGERIFFPAIKAGSMGLMAIMWTPVVCSKVVQNDHSFRVTSQSQSDLKELSNRSRSPELEA</sequence>
<evidence type="ECO:0000256" key="1">
    <source>
        <dbReference type="SAM" id="MobiDB-lite"/>
    </source>
</evidence>
<name>A0A0V1H5T7_9BILA</name>
<organism evidence="2 3">
    <name type="scientific">Trichinella zimbabwensis</name>
    <dbReference type="NCBI Taxonomy" id="268475"/>
    <lineage>
        <taxon>Eukaryota</taxon>
        <taxon>Metazoa</taxon>
        <taxon>Ecdysozoa</taxon>
        <taxon>Nematoda</taxon>
        <taxon>Enoplea</taxon>
        <taxon>Dorylaimia</taxon>
        <taxon>Trichinellida</taxon>
        <taxon>Trichinellidae</taxon>
        <taxon>Trichinella</taxon>
    </lineage>
</organism>
<dbReference type="EMBL" id="JYDP01000132">
    <property type="protein sequence ID" value="KRZ05747.1"/>
    <property type="molecule type" value="Genomic_DNA"/>
</dbReference>
<feature type="region of interest" description="Disordered" evidence="1">
    <location>
        <begin position="236"/>
        <end position="255"/>
    </location>
</feature>
<accession>A0A0V1H5T7</accession>
<dbReference type="Proteomes" id="UP000055024">
    <property type="component" value="Unassembled WGS sequence"/>
</dbReference>
<evidence type="ECO:0000313" key="2">
    <source>
        <dbReference type="EMBL" id="KRZ05747.1"/>
    </source>
</evidence>
<protein>
    <submittedName>
        <fullName evidence="2">Uncharacterized protein</fullName>
    </submittedName>
</protein>
<keyword evidence="3" id="KW-1185">Reference proteome</keyword>
<gene>
    <name evidence="2" type="ORF">T11_13416</name>
</gene>
<feature type="compositionally biased region" description="Basic and acidic residues" evidence="1">
    <location>
        <begin position="240"/>
        <end position="255"/>
    </location>
</feature>